<gene>
    <name evidence="1" type="ORF">G7Z17_g1845</name>
</gene>
<dbReference type="OrthoDB" id="6362633at2759"/>
<organism evidence="1 2">
    <name type="scientific">Cylindrodendrum hubeiense</name>
    <dbReference type="NCBI Taxonomy" id="595255"/>
    <lineage>
        <taxon>Eukaryota</taxon>
        <taxon>Fungi</taxon>
        <taxon>Dikarya</taxon>
        <taxon>Ascomycota</taxon>
        <taxon>Pezizomycotina</taxon>
        <taxon>Sordariomycetes</taxon>
        <taxon>Hypocreomycetidae</taxon>
        <taxon>Hypocreales</taxon>
        <taxon>Nectriaceae</taxon>
        <taxon>Cylindrodendrum</taxon>
    </lineage>
</organism>
<accession>A0A9P5HIU5</accession>
<dbReference type="InterPro" id="IPR027417">
    <property type="entry name" value="P-loop_NTPase"/>
</dbReference>
<dbReference type="SUPFAM" id="SSF52540">
    <property type="entry name" value="P-loop containing nucleoside triphosphate hydrolases"/>
    <property type="match status" value="1"/>
</dbReference>
<proteinExistence type="predicted"/>
<evidence type="ECO:0000313" key="2">
    <source>
        <dbReference type="Proteomes" id="UP000722485"/>
    </source>
</evidence>
<evidence type="ECO:0008006" key="3">
    <source>
        <dbReference type="Google" id="ProtNLM"/>
    </source>
</evidence>
<dbReference type="Gene3D" id="3.40.50.300">
    <property type="entry name" value="P-loop containing nucleotide triphosphate hydrolases"/>
    <property type="match status" value="1"/>
</dbReference>
<evidence type="ECO:0000313" key="1">
    <source>
        <dbReference type="EMBL" id="KAF7555868.1"/>
    </source>
</evidence>
<keyword evidence="2" id="KW-1185">Reference proteome</keyword>
<dbReference type="EMBL" id="JAANBB010000016">
    <property type="protein sequence ID" value="KAF7555868.1"/>
    <property type="molecule type" value="Genomic_DNA"/>
</dbReference>
<reference evidence="1" key="1">
    <citation type="submission" date="2020-03" db="EMBL/GenBank/DDBJ databases">
        <title>Draft Genome Sequence of Cylindrodendrum hubeiense.</title>
        <authorList>
            <person name="Buettner E."/>
            <person name="Kellner H."/>
        </authorList>
    </citation>
    <scope>NUCLEOTIDE SEQUENCE</scope>
    <source>
        <strain evidence="1">IHI 201604</strain>
    </source>
</reference>
<protein>
    <recommendedName>
        <fullName evidence="3">Phosphoribulokinase/uridine kinase domain-containing protein</fullName>
    </recommendedName>
</protein>
<comment type="caution">
    <text evidence="1">The sequence shown here is derived from an EMBL/GenBank/DDBJ whole genome shotgun (WGS) entry which is preliminary data.</text>
</comment>
<dbReference type="PANTHER" id="PTHR10285">
    <property type="entry name" value="URIDINE KINASE"/>
    <property type="match status" value="1"/>
</dbReference>
<dbReference type="AlphaFoldDB" id="A0A9P5HIU5"/>
<dbReference type="Proteomes" id="UP000722485">
    <property type="component" value="Unassembled WGS sequence"/>
</dbReference>
<sequence>MDAEITRLAEKAWEELSGWLGKTTLANNVVMAINALHEQGKGSNVEAIAADVSMDGYHYTRAQLAAMNDPVTAIHRRGAAFTFDADGFCKLVERLHQPVSKGTIIYAPSFEHAIMDPVEDSIAILPTTKIVVFEGNYVCLDREPWRSAAQLMTELWFVEVDREVARKRLVKRHVASGICQDEQAARERIRTTDFLNADDILENRLPVKERVKCC</sequence>
<name>A0A9P5HIU5_9HYPO</name>